<feature type="transmembrane region" description="Helical" evidence="8">
    <location>
        <begin position="159"/>
        <end position="176"/>
    </location>
</feature>
<feature type="transmembrane region" description="Helical" evidence="8">
    <location>
        <begin position="6"/>
        <end position="26"/>
    </location>
</feature>
<feature type="domain" description="Glycosyltransferase RgtA/B/C/D-like" evidence="9">
    <location>
        <begin position="104"/>
        <end position="268"/>
    </location>
</feature>
<keyword evidence="6 8" id="KW-1133">Transmembrane helix</keyword>
<dbReference type="AlphaFoldDB" id="A0A1D9P110"/>
<evidence type="ECO:0000313" key="10">
    <source>
        <dbReference type="EMBL" id="AOZ95875.1"/>
    </source>
</evidence>
<evidence type="ECO:0000313" key="11">
    <source>
        <dbReference type="Proteomes" id="UP000179284"/>
    </source>
</evidence>
<feature type="transmembrane region" description="Helical" evidence="8">
    <location>
        <begin position="96"/>
        <end position="118"/>
    </location>
</feature>
<evidence type="ECO:0000259" key="9">
    <source>
        <dbReference type="Pfam" id="PF13231"/>
    </source>
</evidence>
<feature type="transmembrane region" description="Helical" evidence="8">
    <location>
        <begin position="207"/>
        <end position="240"/>
    </location>
</feature>
<dbReference type="InterPro" id="IPR038731">
    <property type="entry name" value="RgtA/B/C-like"/>
</dbReference>
<dbReference type="RefSeq" id="WP_071175609.1">
    <property type="nucleotide sequence ID" value="NZ_CP017831.1"/>
</dbReference>
<organism evidence="10 11">
    <name type="scientific">Butyrivibrio hungatei</name>
    <dbReference type="NCBI Taxonomy" id="185008"/>
    <lineage>
        <taxon>Bacteria</taxon>
        <taxon>Bacillati</taxon>
        <taxon>Bacillota</taxon>
        <taxon>Clostridia</taxon>
        <taxon>Lachnospirales</taxon>
        <taxon>Lachnospiraceae</taxon>
        <taxon>Butyrivibrio</taxon>
    </lineage>
</organism>
<dbReference type="OrthoDB" id="974040at2"/>
<feature type="transmembrane region" description="Helical" evidence="8">
    <location>
        <begin position="423"/>
        <end position="439"/>
    </location>
</feature>
<keyword evidence="11" id="KW-1185">Reference proteome</keyword>
<protein>
    <submittedName>
        <fullName evidence="10">PMT family protein</fullName>
    </submittedName>
</protein>
<feature type="transmembrane region" description="Helical" evidence="8">
    <location>
        <begin position="125"/>
        <end position="144"/>
    </location>
</feature>
<proteinExistence type="predicted"/>
<dbReference type="GO" id="GO:0009103">
    <property type="term" value="P:lipopolysaccharide biosynthetic process"/>
    <property type="evidence" value="ECO:0007669"/>
    <property type="project" value="UniProtKB-ARBA"/>
</dbReference>
<dbReference type="KEGG" id="bhu:bhn_I0841"/>
<dbReference type="GO" id="GO:0005886">
    <property type="term" value="C:plasma membrane"/>
    <property type="evidence" value="ECO:0007669"/>
    <property type="project" value="UniProtKB-SubCell"/>
</dbReference>
<gene>
    <name evidence="10" type="ORF">bhn_I0841</name>
</gene>
<dbReference type="PANTHER" id="PTHR33908">
    <property type="entry name" value="MANNOSYLTRANSFERASE YKCB-RELATED"/>
    <property type="match status" value="1"/>
</dbReference>
<feature type="transmembrane region" description="Helical" evidence="8">
    <location>
        <begin position="334"/>
        <end position="354"/>
    </location>
</feature>
<dbReference type="InterPro" id="IPR050297">
    <property type="entry name" value="LipidA_mod_glycosyltrf_83"/>
</dbReference>
<keyword evidence="4" id="KW-0808">Transferase</keyword>
<accession>A0A1D9P110</accession>
<comment type="subcellular location">
    <subcellularLocation>
        <location evidence="1">Cell membrane</location>
        <topology evidence="1">Multi-pass membrane protein</topology>
    </subcellularLocation>
</comment>
<feature type="transmembrane region" description="Helical" evidence="8">
    <location>
        <begin position="252"/>
        <end position="272"/>
    </location>
</feature>
<evidence type="ECO:0000256" key="2">
    <source>
        <dbReference type="ARBA" id="ARBA00022475"/>
    </source>
</evidence>
<name>A0A1D9P110_9FIRM</name>
<evidence type="ECO:0000256" key="7">
    <source>
        <dbReference type="ARBA" id="ARBA00023136"/>
    </source>
</evidence>
<feature type="transmembrane region" description="Helical" evidence="8">
    <location>
        <begin position="38"/>
        <end position="56"/>
    </location>
</feature>
<feature type="transmembrane region" description="Helical" evidence="8">
    <location>
        <begin position="183"/>
        <end position="201"/>
    </location>
</feature>
<evidence type="ECO:0000256" key="4">
    <source>
        <dbReference type="ARBA" id="ARBA00022679"/>
    </source>
</evidence>
<keyword evidence="2" id="KW-1003">Cell membrane</keyword>
<evidence type="ECO:0000256" key="3">
    <source>
        <dbReference type="ARBA" id="ARBA00022676"/>
    </source>
</evidence>
<dbReference type="EMBL" id="CP017831">
    <property type="protein sequence ID" value="AOZ95875.1"/>
    <property type="molecule type" value="Genomic_DNA"/>
</dbReference>
<dbReference type="GO" id="GO:0010041">
    <property type="term" value="P:response to iron(III) ion"/>
    <property type="evidence" value="ECO:0007669"/>
    <property type="project" value="TreeGrafter"/>
</dbReference>
<evidence type="ECO:0000256" key="8">
    <source>
        <dbReference type="SAM" id="Phobius"/>
    </source>
</evidence>
<keyword evidence="7 8" id="KW-0472">Membrane</keyword>
<keyword evidence="3" id="KW-0328">Glycosyltransferase</keyword>
<keyword evidence="5 8" id="KW-0812">Transmembrane</keyword>
<evidence type="ECO:0000256" key="5">
    <source>
        <dbReference type="ARBA" id="ARBA00022692"/>
    </source>
</evidence>
<evidence type="ECO:0000256" key="6">
    <source>
        <dbReference type="ARBA" id="ARBA00022989"/>
    </source>
</evidence>
<dbReference type="Pfam" id="PF13231">
    <property type="entry name" value="PMT_2"/>
    <property type="match status" value="1"/>
</dbReference>
<reference evidence="11" key="1">
    <citation type="submission" date="2016-10" db="EMBL/GenBank/DDBJ databases">
        <title>The complete genome sequence of the rumen bacterium Butyrivibrio hungatei MB2003.</title>
        <authorList>
            <person name="Palevich N."/>
            <person name="Kelly W.J."/>
            <person name="Leahy S.C."/>
            <person name="Altermann E."/>
            <person name="Rakonjac J."/>
            <person name="Attwood G.T."/>
        </authorList>
    </citation>
    <scope>NUCLEOTIDE SEQUENCE [LARGE SCALE GENOMIC DNA]</scope>
    <source>
        <strain evidence="11">MB2003</strain>
    </source>
</reference>
<feature type="transmembrane region" description="Helical" evidence="8">
    <location>
        <begin position="398"/>
        <end position="416"/>
    </location>
</feature>
<sequence length="570" mass="64325">MRIIDYYNYIATAACIFTGAAAVIICKKNNMKDLSARATTIILAVIMFVAAFLRLYRLGAIPYGLHQDEASLGYEAYSLATYGIDRNGYPFPVYPITWGCGGGSPLMIYLNAISIRLFGSGVVKLRLLPVISGIITVFLFYLVVKELTDNAKATHKNMISLFAAFFLAVCPWHVILSRWSLDANIMPLNMCIAMYLFMLGIRTKKTYVYVLSAIAYAICMYSYGSATIVVPVHLLLLCIFCLKNKLLNLKQLIASGTVFLVVFLPLLIFYMVNYLGLPEVFAEHFTINRFTASRSGEVFIALDSSLPANLFDNLKVFFKVITIGDDTDMLCHFIPGYATLFEFTFPITFIGIYVTFKDVFSKKSKDSAEKRAIDFVWLSMLIACFIMALVIVTDISRMVMMFLPLIYFFVKGFGFVLERTARVFVVIPVLLLFAAISFSKDYFLDYNNVTGNLFMPGYGEAIERAYEIAGDERPIYSTYDGLSAPFMLALYYNDYDVNRFYKTVNYKDPYGEFRVADSFGNFIFGLPQDIDNADADNAVFVLTESEFEAFHNADSYSSEHLGGYCILHKH</sequence>
<dbReference type="GO" id="GO:0016763">
    <property type="term" value="F:pentosyltransferase activity"/>
    <property type="evidence" value="ECO:0007669"/>
    <property type="project" value="TreeGrafter"/>
</dbReference>
<feature type="transmembrane region" description="Helical" evidence="8">
    <location>
        <begin position="375"/>
        <end position="392"/>
    </location>
</feature>
<evidence type="ECO:0000256" key="1">
    <source>
        <dbReference type="ARBA" id="ARBA00004651"/>
    </source>
</evidence>
<dbReference type="Proteomes" id="UP000179284">
    <property type="component" value="Chromosome I"/>
</dbReference>
<dbReference type="PANTHER" id="PTHR33908:SF3">
    <property type="entry name" value="UNDECAPRENYL PHOSPHATE-ALPHA-4-AMINO-4-DEOXY-L-ARABINOSE ARABINOSYL TRANSFERASE"/>
    <property type="match status" value="1"/>
</dbReference>